<dbReference type="GO" id="GO:0008609">
    <property type="term" value="F:alkylglycerone-phosphate synthase activity"/>
    <property type="evidence" value="ECO:0007669"/>
    <property type="project" value="InterPro"/>
</dbReference>
<comment type="similarity">
    <text evidence="1">Belongs to the FAD-binding oxidoreductase/transferase type 4 family.</text>
</comment>
<protein>
    <submittedName>
        <fullName evidence="9">Alkyldihydroxyacetonephosphate synthase</fullName>
    </submittedName>
</protein>
<feature type="site" description="Important for enzyme activity" evidence="7">
    <location>
        <position position="309"/>
    </location>
</feature>
<reference evidence="9" key="1">
    <citation type="submission" date="2021-01" db="EMBL/GenBank/DDBJ databases">
        <title>Whole genome shotgun sequence of Sinosporangium siamense NBRC 109515.</title>
        <authorList>
            <person name="Komaki H."/>
            <person name="Tamura T."/>
        </authorList>
    </citation>
    <scope>NUCLEOTIDE SEQUENCE</scope>
    <source>
        <strain evidence="9">NBRC 109515</strain>
    </source>
</reference>
<keyword evidence="3 6" id="KW-0274">FAD</keyword>
<dbReference type="InterPro" id="IPR016169">
    <property type="entry name" value="FAD-bd_PCMH_sub2"/>
</dbReference>
<sequence length="521" mass="54465">MNWRGWGDPGKEAELPESVRTLLRDLLGVREPTTPAATLDEVRLPPADLPEGFAEAARLIVGAGAVHLDHEARVRHTRGKSTPDLLRMRAGDASDAPDAVVAPGSHDDVLALLRLCGEHRVAVVPFGGGTSVVGGLAADRGGYAGVIALDLARLNRLISVDTESMTATLEPGLRAPEAERLLAGHGLTIGHFPQSYEYATLGGFAAARSSGQASAGYGRFDDLVVGLTVATPRGTLDLGRAPKSAAGPDLRQLVLGSEGAFGVITSLRVRVRRQPAERVYEGWRFTSFAAGRRAMRALVQEGPLPTVLRLSDETETMVGLAKPGEIGAPSAGGCLLIAGYEGDKVAPACEGVAKALAAFGGTHLGAGPGDSWVHGRFSAPYLRDSLLAAGATVETLETAGFWADLPRIYDAVRLALHGALGSPLVMCHVSHVYPTGASLYFTVVTAQTGDPLEQWASAKRAANEAILAAGGTISHHHGVGRDHRDGYAAEIGELGLEIVQAVKERLDPEGVLNPGVLFHKA</sequence>
<evidence type="ECO:0000256" key="7">
    <source>
        <dbReference type="PIRSR" id="PIRSR625650-4"/>
    </source>
</evidence>
<dbReference type="SUPFAM" id="SSF55103">
    <property type="entry name" value="FAD-linked oxidases, C-terminal domain"/>
    <property type="match status" value="1"/>
</dbReference>
<dbReference type="PANTHER" id="PTHR46568:SF1">
    <property type="entry name" value="ALKYLDIHYDROXYACETONEPHOSPHATE SYNTHASE, PEROXISOMAL"/>
    <property type="match status" value="1"/>
</dbReference>
<dbReference type="Gene3D" id="3.30.465.10">
    <property type="match status" value="1"/>
</dbReference>
<dbReference type="InterPro" id="IPR016164">
    <property type="entry name" value="FAD-linked_Oxase-like_C"/>
</dbReference>
<keyword evidence="10" id="KW-1185">Reference proteome</keyword>
<dbReference type="PANTHER" id="PTHR46568">
    <property type="entry name" value="ALKYLDIHYDROXYACETONEPHOSPHATE SYNTHASE, PEROXISOMAL"/>
    <property type="match status" value="1"/>
</dbReference>
<dbReference type="AlphaFoldDB" id="A0A919V4M5"/>
<proteinExistence type="inferred from homology"/>
<feature type="domain" description="FAD-binding PCMH-type" evidence="8">
    <location>
        <begin position="93"/>
        <end position="274"/>
    </location>
</feature>
<dbReference type="RefSeq" id="WP_204024709.1">
    <property type="nucleotide sequence ID" value="NZ_BOOW01000013.1"/>
</dbReference>
<dbReference type="InterPro" id="IPR016171">
    <property type="entry name" value="Vanillyl_alc_oxidase_C-sub2"/>
</dbReference>
<evidence type="ECO:0000256" key="2">
    <source>
        <dbReference type="ARBA" id="ARBA00022630"/>
    </source>
</evidence>
<feature type="binding site" evidence="6">
    <location>
        <begin position="125"/>
        <end position="131"/>
    </location>
    <ligand>
        <name>FAD</name>
        <dbReference type="ChEBI" id="CHEBI:57692"/>
    </ligand>
</feature>
<feature type="active site" description="Proton donor/acceptor" evidence="4">
    <location>
        <position position="440"/>
    </location>
</feature>
<dbReference type="Gene3D" id="3.30.300.330">
    <property type="match status" value="1"/>
</dbReference>
<dbReference type="PROSITE" id="PS51387">
    <property type="entry name" value="FAD_PCMH"/>
    <property type="match status" value="1"/>
</dbReference>
<evidence type="ECO:0000259" key="8">
    <source>
        <dbReference type="PROSITE" id="PS51387"/>
    </source>
</evidence>
<evidence type="ECO:0000256" key="4">
    <source>
        <dbReference type="PIRSR" id="PIRSR625650-1"/>
    </source>
</evidence>
<dbReference type="InterPro" id="IPR036318">
    <property type="entry name" value="FAD-bd_PCMH-like_sf"/>
</dbReference>
<name>A0A919V4M5_9ACTN</name>
<dbReference type="InterPro" id="IPR006094">
    <property type="entry name" value="Oxid_FAD_bind_N"/>
</dbReference>
<evidence type="ECO:0000256" key="1">
    <source>
        <dbReference type="ARBA" id="ARBA00008000"/>
    </source>
</evidence>
<feature type="binding site" evidence="6">
    <location>
        <begin position="258"/>
        <end position="264"/>
    </location>
    <ligand>
        <name>FAD</name>
        <dbReference type="ChEBI" id="CHEBI:57692"/>
    </ligand>
</feature>
<evidence type="ECO:0000256" key="6">
    <source>
        <dbReference type="PIRSR" id="PIRSR625650-3"/>
    </source>
</evidence>
<dbReference type="Gene3D" id="1.10.45.10">
    <property type="entry name" value="Vanillyl-alcohol Oxidase, Chain A, domain 4"/>
    <property type="match status" value="1"/>
</dbReference>
<dbReference type="InterPro" id="IPR004113">
    <property type="entry name" value="FAD-bd_oxidored_4_C"/>
</dbReference>
<dbReference type="Pfam" id="PF01565">
    <property type="entry name" value="FAD_binding_4"/>
    <property type="match status" value="1"/>
</dbReference>
<gene>
    <name evidence="9" type="ORF">Ssi02_23160</name>
</gene>
<evidence type="ECO:0000256" key="5">
    <source>
        <dbReference type="PIRSR" id="PIRSR625650-2"/>
    </source>
</evidence>
<dbReference type="GO" id="GO:0008610">
    <property type="term" value="P:lipid biosynthetic process"/>
    <property type="evidence" value="ECO:0007669"/>
    <property type="project" value="InterPro"/>
</dbReference>
<evidence type="ECO:0000256" key="3">
    <source>
        <dbReference type="ARBA" id="ARBA00022827"/>
    </source>
</evidence>
<dbReference type="SUPFAM" id="SSF56176">
    <property type="entry name" value="FAD-binding/transporter-associated domain-like"/>
    <property type="match status" value="1"/>
</dbReference>
<dbReference type="Gene3D" id="3.30.70.3450">
    <property type="match status" value="1"/>
</dbReference>
<evidence type="ECO:0000313" key="9">
    <source>
        <dbReference type="EMBL" id="GII92085.1"/>
    </source>
</evidence>
<keyword evidence="2" id="KW-0285">Flavoprotein</keyword>
<dbReference type="Proteomes" id="UP000606172">
    <property type="component" value="Unassembled WGS sequence"/>
</dbReference>
<accession>A0A919V4M5</accession>
<dbReference type="EMBL" id="BOOW01000013">
    <property type="protein sequence ID" value="GII92085.1"/>
    <property type="molecule type" value="Genomic_DNA"/>
</dbReference>
<dbReference type="InterPro" id="IPR016166">
    <property type="entry name" value="FAD-bd_PCMH"/>
</dbReference>
<dbReference type="GO" id="GO:0071949">
    <property type="term" value="F:FAD binding"/>
    <property type="evidence" value="ECO:0007669"/>
    <property type="project" value="InterPro"/>
</dbReference>
<dbReference type="InterPro" id="IPR025650">
    <property type="entry name" value="Alkyl-DHAP_Synthase"/>
</dbReference>
<comment type="caution">
    <text evidence="9">The sequence shown here is derived from an EMBL/GenBank/DDBJ whole genome shotgun (WGS) entry which is preliminary data.</text>
</comment>
<comment type="cofactor">
    <cofactor evidence="6">
        <name>FAD</name>
        <dbReference type="ChEBI" id="CHEBI:57692"/>
    </cofactor>
</comment>
<evidence type="ECO:0000313" key="10">
    <source>
        <dbReference type="Proteomes" id="UP000606172"/>
    </source>
</evidence>
<dbReference type="Pfam" id="PF02913">
    <property type="entry name" value="FAD-oxidase_C"/>
    <property type="match status" value="1"/>
</dbReference>
<organism evidence="9 10">
    <name type="scientific">Sinosporangium siamense</name>
    <dbReference type="NCBI Taxonomy" id="1367973"/>
    <lineage>
        <taxon>Bacteria</taxon>
        <taxon>Bacillati</taxon>
        <taxon>Actinomycetota</taxon>
        <taxon>Actinomycetes</taxon>
        <taxon>Streptosporangiales</taxon>
        <taxon>Streptosporangiaceae</taxon>
        <taxon>Sinosporangium</taxon>
    </lineage>
</organism>
<feature type="binding site" evidence="5">
    <location>
        <position position="383"/>
    </location>
    <ligand>
        <name>substrate</name>
    </ligand>
</feature>